<organism evidence="3 4">
    <name type="scientific">Cellulomonas oligotrophica</name>
    <dbReference type="NCBI Taxonomy" id="931536"/>
    <lineage>
        <taxon>Bacteria</taxon>
        <taxon>Bacillati</taxon>
        <taxon>Actinomycetota</taxon>
        <taxon>Actinomycetes</taxon>
        <taxon>Micrococcales</taxon>
        <taxon>Cellulomonadaceae</taxon>
        <taxon>Cellulomonas</taxon>
    </lineage>
</organism>
<protein>
    <submittedName>
        <fullName evidence="3">Uncharacterized protein</fullName>
    </submittedName>
</protein>
<reference evidence="2 5" key="2">
    <citation type="submission" date="2021-01" db="EMBL/GenBank/DDBJ databases">
        <title>Whole genome shotgun sequence of Cellulomonas oligotrophica NBRC 109435.</title>
        <authorList>
            <person name="Komaki H."/>
            <person name="Tamura T."/>
        </authorList>
    </citation>
    <scope>NUCLEOTIDE SEQUENCE [LARGE SCALE GENOMIC DNA]</scope>
    <source>
        <strain evidence="2 5">NBRC 109435</strain>
    </source>
</reference>
<keyword evidence="1" id="KW-0472">Membrane</keyword>
<dbReference type="RefSeq" id="WP_257023418.1">
    <property type="nucleotide sequence ID" value="NZ_BAABFI010000002.1"/>
</dbReference>
<keyword evidence="5" id="KW-1185">Reference proteome</keyword>
<keyword evidence="1" id="KW-1133">Transmembrane helix</keyword>
<dbReference type="EMBL" id="JACCBK010000001">
    <property type="protein sequence ID" value="NYD85923.1"/>
    <property type="molecule type" value="Genomic_DNA"/>
</dbReference>
<dbReference type="Proteomes" id="UP000618382">
    <property type="component" value="Unassembled WGS sequence"/>
</dbReference>
<sequence length="41" mass="4295">MLGAIIEGLLWLTAIGAVLLVATAVYGWFKLRSATTSSTQA</sequence>
<keyword evidence="1" id="KW-0812">Transmembrane</keyword>
<comment type="caution">
    <text evidence="3">The sequence shown here is derived from an EMBL/GenBank/DDBJ whole genome shotgun (WGS) entry which is preliminary data.</text>
</comment>
<evidence type="ECO:0000313" key="4">
    <source>
        <dbReference type="Proteomes" id="UP000577956"/>
    </source>
</evidence>
<dbReference type="AlphaFoldDB" id="A0A7Y9JWQ6"/>
<evidence type="ECO:0000313" key="5">
    <source>
        <dbReference type="Proteomes" id="UP000618382"/>
    </source>
</evidence>
<accession>A0A7Y9JWQ6</accession>
<evidence type="ECO:0000256" key="1">
    <source>
        <dbReference type="SAM" id="Phobius"/>
    </source>
</evidence>
<reference evidence="3 4" key="1">
    <citation type="submission" date="2020-07" db="EMBL/GenBank/DDBJ databases">
        <title>Sequencing the genomes of 1000 actinobacteria strains.</title>
        <authorList>
            <person name="Klenk H.-P."/>
        </authorList>
    </citation>
    <scope>NUCLEOTIDE SEQUENCE [LARGE SCALE GENOMIC DNA]</scope>
    <source>
        <strain evidence="3 4">DSM 24482</strain>
    </source>
</reference>
<evidence type="ECO:0000313" key="3">
    <source>
        <dbReference type="EMBL" id="NYD85923.1"/>
    </source>
</evidence>
<name>A0A7Y9JWQ6_9CELL</name>
<proteinExistence type="predicted"/>
<dbReference type="Proteomes" id="UP000577956">
    <property type="component" value="Unassembled WGS sequence"/>
</dbReference>
<dbReference type="EMBL" id="BONN01000001">
    <property type="protein sequence ID" value="GIG31069.1"/>
    <property type="molecule type" value="Genomic_DNA"/>
</dbReference>
<feature type="transmembrane region" description="Helical" evidence="1">
    <location>
        <begin position="9"/>
        <end position="29"/>
    </location>
</feature>
<evidence type="ECO:0000313" key="2">
    <source>
        <dbReference type="EMBL" id="GIG31069.1"/>
    </source>
</evidence>
<gene>
    <name evidence="3" type="ORF">BKA21_001472</name>
    <name evidence="2" type="ORF">Col01nite_02280</name>
</gene>